<dbReference type="Proteomes" id="UP001152795">
    <property type="component" value="Unassembled WGS sequence"/>
</dbReference>
<dbReference type="AlphaFoldDB" id="A0A6S7IPD4"/>
<dbReference type="SUPFAM" id="SSF118215">
    <property type="entry name" value="Proton glutamate symport protein"/>
    <property type="match status" value="1"/>
</dbReference>
<evidence type="ECO:0000256" key="5">
    <source>
        <dbReference type="ARBA" id="ARBA00023136"/>
    </source>
</evidence>
<protein>
    <recommendedName>
        <fullName evidence="6">Amino acid transporter</fullName>
    </recommendedName>
</protein>
<dbReference type="InterPro" id="IPR001991">
    <property type="entry name" value="Na-dicarboxylate_symporter"/>
</dbReference>
<evidence type="ECO:0000256" key="3">
    <source>
        <dbReference type="ARBA" id="ARBA00022692"/>
    </source>
</evidence>
<dbReference type="PANTHER" id="PTHR11958">
    <property type="entry name" value="SODIUM/DICARBOXYLATE SYMPORTER-RELATED"/>
    <property type="match status" value="1"/>
</dbReference>
<name>A0A6S7IPD4_PARCT</name>
<evidence type="ECO:0000313" key="8">
    <source>
        <dbReference type="Proteomes" id="UP001152795"/>
    </source>
</evidence>
<dbReference type="EMBL" id="CACRXK020011253">
    <property type="protein sequence ID" value="CAB4021075.1"/>
    <property type="molecule type" value="Genomic_DNA"/>
</dbReference>
<organism evidence="7 8">
    <name type="scientific">Paramuricea clavata</name>
    <name type="common">Red gorgonian</name>
    <name type="synonym">Violescent sea-whip</name>
    <dbReference type="NCBI Taxonomy" id="317549"/>
    <lineage>
        <taxon>Eukaryota</taxon>
        <taxon>Metazoa</taxon>
        <taxon>Cnidaria</taxon>
        <taxon>Anthozoa</taxon>
        <taxon>Octocorallia</taxon>
        <taxon>Malacalcyonacea</taxon>
        <taxon>Plexauridae</taxon>
        <taxon>Paramuricea</taxon>
    </lineage>
</organism>
<dbReference type="InterPro" id="IPR050746">
    <property type="entry name" value="DAACS"/>
</dbReference>
<dbReference type="GO" id="GO:0005886">
    <property type="term" value="C:plasma membrane"/>
    <property type="evidence" value="ECO:0007669"/>
    <property type="project" value="TreeGrafter"/>
</dbReference>
<sequence length="131" mass="13980">IVYVHEKEKWAKNAPWGTPKVTGRASDNSLRQDVCCIRLLSLVSIFVSAGASGIPNSGLSYTILCLEAVGVPTRFVGLIFTIDWIVGRVQTVNNVMGDAYGAGVINHVSSDLDVLFIGDDGNESIKNGNAN</sequence>
<keyword evidence="5" id="KW-0472">Membrane</keyword>
<evidence type="ECO:0000313" key="7">
    <source>
        <dbReference type="EMBL" id="CAB4021075.1"/>
    </source>
</evidence>
<keyword evidence="4" id="KW-1133">Transmembrane helix</keyword>
<dbReference type="GO" id="GO:0015501">
    <property type="term" value="F:glutamate:sodium symporter activity"/>
    <property type="evidence" value="ECO:0007669"/>
    <property type="project" value="TreeGrafter"/>
</dbReference>
<evidence type="ECO:0000256" key="1">
    <source>
        <dbReference type="ARBA" id="ARBA00004141"/>
    </source>
</evidence>
<keyword evidence="6" id="KW-0769">Symport</keyword>
<keyword evidence="8" id="KW-1185">Reference proteome</keyword>
<dbReference type="InterPro" id="IPR036458">
    <property type="entry name" value="Na:dicarbo_symporter_sf"/>
</dbReference>
<evidence type="ECO:0000256" key="6">
    <source>
        <dbReference type="RuleBase" id="RU361216"/>
    </source>
</evidence>
<comment type="subcellular location">
    <subcellularLocation>
        <location evidence="1 6">Membrane</location>
        <topology evidence="1 6">Multi-pass membrane protein</topology>
    </subcellularLocation>
</comment>
<evidence type="ECO:0000256" key="4">
    <source>
        <dbReference type="ARBA" id="ARBA00022989"/>
    </source>
</evidence>
<dbReference type="Pfam" id="PF00375">
    <property type="entry name" value="SDF"/>
    <property type="match status" value="1"/>
</dbReference>
<reference evidence="7" key="1">
    <citation type="submission" date="2020-04" db="EMBL/GenBank/DDBJ databases">
        <authorList>
            <person name="Alioto T."/>
            <person name="Alioto T."/>
            <person name="Gomez Garrido J."/>
        </authorList>
    </citation>
    <scope>NUCLEOTIDE SEQUENCE</scope>
    <source>
        <strain evidence="7">A484AB</strain>
    </source>
</reference>
<dbReference type="OrthoDB" id="5877963at2759"/>
<keyword evidence="3" id="KW-0812">Transmembrane</keyword>
<feature type="non-terminal residue" evidence="7">
    <location>
        <position position="131"/>
    </location>
</feature>
<dbReference type="GO" id="GO:0015175">
    <property type="term" value="F:neutral L-amino acid transmembrane transporter activity"/>
    <property type="evidence" value="ECO:0007669"/>
    <property type="project" value="TreeGrafter"/>
</dbReference>
<accession>A0A6S7IPD4</accession>
<evidence type="ECO:0000256" key="2">
    <source>
        <dbReference type="ARBA" id="ARBA00022448"/>
    </source>
</evidence>
<comment type="similarity">
    <text evidence="6">Belongs to the dicarboxylate/amino acid:cation symporter (DAACS) (TC 2.A.23) family.</text>
</comment>
<dbReference type="PANTHER" id="PTHR11958:SF63">
    <property type="entry name" value="AMINO ACID TRANSPORTER"/>
    <property type="match status" value="1"/>
</dbReference>
<dbReference type="Gene3D" id="1.10.3860.10">
    <property type="entry name" value="Sodium:dicarboxylate symporter"/>
    <property type="match status" value="1"/>
</dbReference>
<proteinExistence type="inferred from homology"/>
<dbReference type="GO" id="GO:0005313">
    <property type="term" value="F:L-glutamate transmembrane transporter activity"/>
    <property type="evidence" value="ECO:0007669"/>
    <property type="project" value="TreeGrafter"/>
</dbReference>
<comment type="caution">
    <text evidence="7">The sequence shown here is derived from an EMBL/GenBank/DDBJ whole genome shotgun (WGS) entry which is preliminary data.</text>
</comment>
<gene>
    <name evidence="7" type="ORF">PACLA_8A043577</name>
</gene>
<keyword evidence="2 6" id="KW-0813">Transport</keyword>